<dbReference type="EMBL" id="FMYP01000039">
    <property type="protein sequence ID" value="SDC60343.1"/>
    <property type="molecule type" value="Genomic_DNA"/>
</dbReference>
<accession>A0A1G6MXS2</accession>
<dbReference type="GO" id="GO:0016887">
    <property type="term" value="F:ATP hydrolysis activity"/>
    <property type="evidence" value="ECO:0007669"/>
    <property type="project" value="UniProtKB-UniRule"/>
</dbReference>
<dbReference type="Gene3D" id="3.40.50.300">
    <property type="entry name" value="P-loop containing nucleotide triphosphate hydrolases"/>
    <property type="match status" value="1"/>
</dbReference>
<feature type="binding site" evidence="8">
    <location>
        <begin position="109"/>
        <end position="116"/>
    </location>
    <ligand>
        <name>ATP</name>
        <dbReference type="ChEBI" id="CHEBI:30616"/>
    </ligand>
</feature>
<keyword evidence="7 8" id="KW-0411">Iron-sulfur</keyword>
<reference evidence="10 11" key="1">
    <citation type="submission" date="2016-09" db="EMBL/GenBank/DDBJ databases">
        <authorList>
            <person name="Capua I."/>
            <person name="De Benedictis P."/>
            <person name="Joannis T."/>
            <person name="Lombin L.H."/>
            <person name="Cattoli G."/>
        </authorList>
    </citation>
    <scope>NUCLEOTIDE SEQUENCE [LARGE SCALE GENOMIC DNA]</scope>
    <source>
        <strain evidence="10 11">A7P-90m</strain>
    </source>
</reference>
<comment type="subunit">
    <text evidence="8">Homodimer.</text>
</comment>
<evidence type="ECO:0000256" key="3">
    <source>
        <dbReference type="ARBA" id="ARBA00022723"/>
    </source>
</evidence>
<evidence type="ECO:0000256" key="1">
    <source>
        <dbReference type="ARBA" id="ARBA00007352"/>
    </source>
</evidence>
<name>A0A1G6MXS2_9BACT</name>
<dbReference type="OrthoDB" id="9809679at2"/>
<dbReference type="GO" id="GO:0016226">
    <property type="term" value="P:iron-sulfur cluster assembly"/>
    <property type="evidence" value="ECO:0007669"/>
    <property type="project" value="InterPro"/>
</dbReference>
<dbReference type="PROSITE" id="PS01215">
    <property type="entry name" value="MRP"/>
    <property type="match status" value="1"/>
</dbReference>
<comment type="similarity">
    <text evidence="2">In the C-terminal section; belongs to the Mrp/NBP35 ATP-binding proteins family.</text>
</comment>
<evidence type="ECO:0000256" key="7">
    <source>
        <dbReference type="ARBA" id="ARBA00023014"/>
    </source>
</evidence>
<dbReference type="FunFam" id="3.40.50.300:FF:001119">
    <property type="entry name" value="Iron-sulfur cluster carrier protein"/>
    <property type="match status" value="1"/>
</dbReference>
<dbReference type="PANTHER" id="PTHR42961">
    <property type="entry name" value="IRON-SULFUR PROTEIN NUBPL"/>
    <property type="match status" value="1"/>
</dbReference>
<dbReference type="InterPro" id="IPR033756">
    <property type="entry name" value="YlxH/NBP35"/>
</dbReference>
<dbReference type="CDD" id="cd02037">
    <property type="entry name" value="Mrp_NBP35"/>
    <property type="match status" value="1"/>
</dbReference>
<evidence type="ECO:0000313" key="10">
    <source>
        <dbReference type="EMBL" id="SDC60343.1"/>
    </source>
</evidence>
<dbReference type="SUPFAM" id="SSF117916">
    <property type="entry name" value="Fe-S cluster assembly (FSCA) domain-like"/>
    <property type="match status" value="1"/>
</dbReference>
<dbReference type="InterPro" id="IPR019591">
    <property type="entry name" value="Mrp/NBP35_ATP-bd"/>
</dbReference>
<comment type="similarity">
    <text evidence="1">In the N-terminal section; belongs to the MIP18 family.</text>
</comment>
<dbReference type="HAMAP" id="MF_02040">
    <property type="entry name" value="Mrp_NBP35"/>
    <property type="match status" value="1"/>
</dbReference>
<comment type="function">
    <text evidence="8">Binds and transfers iron-sulfur (Fe-S) clusters to target apoproteins. Can hydrolyze ATP.</text>
</comment>
<dbReference type="InterPro" id="IPR027417">
    <property type="entry name" value="P-loop_NTPase"/>
</dbReference>
<dbReference type="Pfam" id="PF10609">
    <property type="entry name" value="ParA"/>
    <property type="match status" value="1"/>
</dbReference>
<keyword evidence="8" id="KW-0378">Hydrolase</keyword>
<dbReference type="InterPro" id="IPR044304">
    <property type="entry name" value="NUBPL-like"/>
</dbReference>
<dbReference type="PANTHER" id="PTHR42961:SF2">
    <property type="entry name" value="IRON-SULFUR PROTEIN NUBPL"/>
    <property type="match status" value="1"/>
</dbReference>
<keyword evidence="11" id="KW-1185">Reference proteome</keyword>
<evidence type="ECO:0000256" key="5">
    <source>
        <dbReference type="ARBA" id="ARBA00022840"/>
    </source>
</evidence>
<proteinExistence type="inferred from homology"/>
<dbReference type="GO" id="GO:0046872">
    <property type="term" value="F:metal ion binding"/>
    <property type="evidence" value="ECO:0007669"/>
    <property type="project" value="UniProtKB-KW"/>
</dbReference>
<comment type="similarity">
    <text evidence="8">Belongs to the Mrp/NBP35 ATP-binding proteins family.</text>
</comment>
<gene>
    <name evidence="10" type="ORF">SAMN05216323_103919</name>
</gene>
<evidence type="ECO:0000313" key="11">
    <source>
        <dbReference type="Proteomes" id="UP000199452"/>
    </source>
</evidence>
<evidence type="ECO:0000256" key="2">
    <source>
        <dbReference type="ARBA" id="ARBA00008205"/>
    </source>
</evidence>
<sequence length="369" mass="39957">MKFDENNVNSILSKVIHPEFGKDVITLGMIESLKVEESKISFSLVFKKVKDPFAGGIKKQCETVLKEAFGAVITVSILELVRAQEPKTKPEKDATGIQNIKNIIAIASGKGGVGKSTIASNLAVTLARMGYKVGLLDADVYGPSMPKMFNLEGSKPSMSMVDGHELINPVESHGVKVLSVGFFVDPNEATIWRGPMATSALRQLLLQGNWGELDFLMLDLPPGTGDIHLTIVQESAVTGAVIVSTPQDVALADAVKGISMFTTKGINVPILGLVENMAWFTPEELPNNKYYIFGKDGCKNLAAKMNIPLLGQIPLVQGIREGGDSGSPIATQSTLSAEAFYLLAQRFLEQVELRNKNMEPTRRVEIKTQ</sequence>
<dbReference type="RefSeq" id="WP_092438883.1">
    <property type="nucleotide sequence ID" value="NZ_FMYP01000039.1"/>
</dbReference>
<feature type="domain" description="MIP18 family-like" evidence="9">
    <location>
        <begin position="7"/>
        <end position="76"/>
    </location>
</feature>
<protein>
    <recommendedName>
        <fullName evidence="8">Iron-sulfur cluster carrier protein</fullName>
    </recommendedName>
</protein>
<keyword evidence="6 8" id="KW-0408">Iron</keyword>
<organism evidence="10 11">
    <name type="scientific">Williamwhitmania taraxaci</name>
    <dbReference type="NCBI Taxonomy" id="1640674"/>
    <lineage>
        <taxon>Bacteria</taxon>
        <taxon>Pseudomonadati</taxon>
        <taxon>Bacteroidota</taxon>
        <taxon>Bacteroidia</taxon>
        <taxon>Bacteroidales</taxon>
        <taxon>Williamwhitmaniaceae</taxon>
        <taxon>Williamwhitmania</taxon>
    </lineage>
</organism>
<dbReference type="AlphaFoldDB" id="A0A1G6MXS2"/>
<keyword evidence="3 8" id="KW-0479">Metal-binding</keyword>
<evidence type="ECO:0000256" key="8">
    <source>
        <dbReference type="HAMAP-Rule" id="MF_02040"/>
    </source>
</evidence>
<dbReference type="STRING" id="1640674.SAMN05216323_103919"/>
<dbReference type="InterPro" id="IPR000808">
    <property type="entry name" value="Mrp-like_CS"/>
</dbReference>
<evidence type="ECO:0000259" key="9">
    <source>
        <dbReference type="Pfam" id="PF01883"/>
    </source>
</evidence>
<dbReference type="GO" id="GO:0005524">
    <property type="term" value="F:ATP binding"/>
    <property type="evidence" value="ECO:0007669"/>
    <property type="project" value="UniProtKB-UniRule"/>
</dbReference>
<dbReference type="GO" id="GO:0051539">
    <property type="term" value="F:4 iron, 4 sulfur cluster binding"/>
    <property type="evidence" value="ECO:0007669"/>
    <property type="project" value="TreeGrafter"/>
</dbReference>
<dbReference type="Pfam" id="PF01883">
    <property type="entry name" value="FeS_assembly_P"/>
    <property type="match status" value="1"/>
</dbReference>
<dbReference type="Proteomes" id="UP000199452">
    <property type="component" value="Unassembled WGS sequence"/>
</dbReference>
<dbReference type="InterPro" id="IPR034904">
    <property type="entry name" value="FSCA_dom_sf"/>
</dbReference>
<dbReference type="GO" id="GO:0140663">
    <property type="term" value="F:ATP-dependent FeS chaperone activity"/>
    <property type="evidence" value="ECO:0007669"/>
    <property type="project" value="InterPro"/>
</dbReference>
<dbReference type="Gene3D" id="3.30.300.130">
    <property type="entry name" value="Fe-S cluster assembly (FSCA)"/>
    <property type="match status" value="1"/>
</dbReference>
<evidence type="ECO:0000256" key="4">
    <source>
        <dbReference type="ARBA" id="ARBA00022741"/>
    </source>
</evidence>
<evidence type="ECO:0000256" key="6">
    <source>
        <dbReference type="ARBA" id="ARBA00023004"/>
    </source>
</evidence>
<dbReference type="SUPFAM" id="SSF52540">
    <property type="entry name" value="P-loop containing nucleoside triphosphate hydrolases"/>
    <property type="match status" value="1"/>
</dbReference>
<keyword evidence="5 8" id="KW-0067">ATP-binding</keyword>
<keyword evidence="4 8" id="KW-0547">Nucleotide-binding</keyword>
<dbReference type="InterPro" id="IPR002744">
    <property type="entry name" value="MIP18-like"/>
</dbReference>